<protein>
    <submittedName>
        <fullName evidence="2">Uncharacterized protein</fullName>
    </submittedName>
</protein>
<dbReference type="HOGENOM" id="CLU_2943536_0_0_1"/>
<organism evidence="2 3">
    <name type="scientific">Tulasnella calospora MUT 4182</name>
    <dbReference type="NCBI Taxonomy" id="1051891"/>
    <lineage>
        <taxon>Eukaryota</taxon>
        <taxon>Fungi</taxon>
        <taxon>Dikarya</taxon>
        <taxon>Basidiomycota</taxon>
        <taxon>Agaricomycotina</taxon>
        <taxon>Agaricomycetes</taxon>
        <taxon>Cantharellales</taxon>
        <taxon>Tulasnellaceae</taxon>
        <taxon>Tulasnella</taxon>
    </lineage>
</organism>
<dbReference type="Proteomes" id="UP000054248">
    <property type="component" value="Unassembled WGS sequence"/>
</dbReference>
<feature type="region of interest" description="Disordered" evidence="1">
    <location>
        <begin position="36"/>
        <end position="60"/>
    </location>
</feature>
<reference evidence="2 3" key="1">
    <citation type="submission" date="2014-04" db="EMBL/GenBank/DDBJ databases">
        <authorList>
            <consortium name="DOE Joint Genome Institute"/>
            <person name="Kuo A."/>
            <person name="Girlanda M."/>
            <person name="Perotto S."/>
            <person name="Kohler A."/>
            <person name="Nagy L.G."/>
            <person name="Floudas D."/>
            <person name="Copeland A."/>
            <person name="Barry K.W."/>
            <person name="Cichocki N."/>
            <person name="Veneault-Fourrey C."/>
            <person name="LaButti K."/>
            <person name="Lindquist E.A."/>
            <person name="Lipzen A."/>
            <person name="Lundell T."/>
            <person name="Morin E."/>
            <person name="Murat C."/>
            <person name="Sun H."/>
            <person name="Tunlid A."/>
            <person name="Henrissat B."/>
            <person name="Grigoriev I.V."/>
            <person name="Hibbett D.S."/>
            <person name="Martin F."/>
            <person name="Nordberg H.P."/>
            <person name="Cantor M.N."/>
            <person name="Hua S.X."/>
        </authorList>
    </citation>
    <scope>NUCLEOTIDE SEQUENCE [LARGE SCALE GENOMIC DNA]</scope>
    <source>
        <strain evidence="2 3">MUT 4182</strain>
    </source>
</reference>
<gene>
    <name evidence="2" type="ORF">M407DRAFT_19380</name>
</gene>
<dbReference type="EMBL" id="KN822961">
    <property type="protein sequence ID" value="KIO31642.1"/>
    <property type="molecule type" value="Genomic_DNA"/>
</dbReference>
<keyword evidence="3" id="KW-1185">Reference proteome</keyword>
<accession>A0A0C3MCY8</accession>
<evidence type="ECO:0000313" key="3">
    <source>
        <dbReference type="Proteomes" id="UP000054248"/>
    </source>
</evidence>
<evidence type="ECO:0000313" key="2">
    <source>
        <dbReference type="EMBL" id="KIO31642.1"/>
    </source>
</evidence>
<name>A0A0C3MCY8_9AGAM</name>
<evidence type="ECO:0000256" key="1">
    <source>
        <dbReference type="SAM" id="MobiDB-lite"/>
    </source>
</evidence>
<reference evidence="3" key="2">
    <citation type="submission" date="2015-01" db="EMBL/GenBank/DDBJ databases">
        <title>Evolutionary Origins and Diversification of the Mycorrhizal Mutualists.</title>
        <authorList>
            <consortium name="DOE Joint Genome Institute"/>
            <consortium name="Mycorrhizal Genomics Consortium"/>
            <person name="Kohler A."/>
            <person name="Kuo A."/>
            <person name="Nagy L.G."/>
            <person name="Floudas D."/>
            <person name="Copeland A."/>
            <person name="Barry K.W."/>
            <person name="Cichocki N."/>
            <person name="Veneault-Fourrey C."/>
            <person name="LaButti K."/>
            <person name="Lindquist E.A."/>
            <person name="Lipzen A."/>
            <person name="Lundell T."/>
            <person name="Morin E."/>
            <person name="Murat C."/>
            <person name="Riley R."/>
            <person name="Ohm R."/>
            <person name="Sun H."/>
            <person name="Tunlid A."/>
            <person name="Henrissat B."/>
            <person name="Grigoriev I.V."/>
            <person name="Hibbett D.S."/>
            <person name="Martin F."/>
        </authorList>
    </citation>
    <scope>NUCLEOTIDE SEQUENCE [LARGE SCALE GENOMIC DNA]</scope>
    <source>
        <strain evidence="3">MUT 4182</strain>
    </source>
</reference>
<dbReference type="AlphaFoldDB" id="A0A0C3MCY8"/>
<proteinExistence type="predicted"/>
<sequence length="60" mass="6575">MPSPPLLNTLRLAPRHLTYPGNSLFAESTAVTKPRPSIKSVRYRWSTSSSSPTAPPSRLP</sequence>